<gene>
    <name evidence="3" type="ORF">D2T33_08595</name>
</gene>
<name>A0A443IXE4_9RHOB</name>
<evidence type="ECO:0000313" key="4">
    <source>
        <dbReference type="Proteomes" id="UP000285710"/>
    </source>
</evidence>
<keyword evidence="1" id="KW-0812">Transmembrane</keyword>
<dbReference type="Proteomes" id="UP000285710">
    <property type="component" value="Unassembled WGS sequence"/>
</dbReference>
<keyword evidence="1" id="KW-0472">Membrane</keyword>
<feature type="transmembrane region" description="Helical" evidence="1">
    <location>
        <begin position="246"/>
        <end position="265"/>
    </location>
</feature>
<evidence type="ECO:0000256" key="1">
    <source>
        <dbReference type="SAM" id="Phobius"/>
    </source>
</evidence>
<dbReference type="AlphaFoldDB" id="A0A443IXE4"/>
<evidence type="ECO:0000256" key="2">
    <source>
        <dbReference type="SAM" id="SignalP"/>
    </source>
</evidence>
<protein>
    <submittedName>
        <fullName evidence="3">VPLPA-CTERM sorting domain-containing protein</fullName>
    </submittedName>
</protein>
<feature type="signal peptide" evidence="2">
    <location>
        <begin position="1"/>
        <end position="20"/>
    </location>
</feature>
<dbReference type="EMBL" id="SAUW01000007">
    <property type="protein sequence ID" value="RWR12759.1"/>
    <property type="molecule type" value="Genomic_DNA"/>
</dbReference>
<organism evidence="3 4">
    <name type="scientific">Paenirhodobacter populi</name>
    <dbReference type="NCBI Taxonomy" id="2306993"/>
    <lineage>
        <taxon>Bacteria</taxon>
        <taxon>Pseudomonadati</taxon>
        <taxon>Pseudomonadota</taxon>
        <taxon>Alphaproteobacteria</taxon>
        <taxon>Rhodobacterales</taxon>
        <taxon>Rhodobacter group</taxon>
        <taxon>Paenirhodobacter</taxon>
    </lineage>
</organism>
<comment type="caution">
    <text evidence="3">The sequence shown here is derived from an EMBL/GenBank/DDBJ whole genome shotgun (WGS) entry which is preliminary data.</text>
</comment>
<keyword evidence="4" id="KW-1185">Reference proteome</keyword>
<evidence type="ECO:0000313" key="3">
    <source>
        <dbReference type="EMBL" id="RWR12759.1"/>
    </source>
</evidence>
<dbReference type="NCBIfam" id="TIGR03370">
    <property type="entry name" value="VPLPA-CTERM"/>
    <property type="match status" value="1"/>
</dbReference>
<reference evidence="3 4" key="2">
    <citation type="submission" date="2019-01" db="EMBL/GenBank/DDBJ databases">
        <authorList>
            <person name="Li Y."/>
        </authorList>
    </citation>
    <scope>NUCLEOTIDE SEQUENCE [LARGE SCALE GENOMIC DNA]</scope>
    <source>
        <strain evidence="3 4">2D-5</strain>
    </source>
</reference>
<keyword evidence="2" id="KW-0732">Signal</keyword>
<feature type="chain" id="PRO_5019202345" evidence="2">
    <location>
        <begin position="21"/>
        <end position="271"/>
    </location>
</feature>
<proteinExistence type="predicted"/>
<reference evidence="3 4" key="1">
    <citation type="submission" date="2019-01" db="EMBL/GenBank/DDBJ databases">
        <title>Sinorhodobacter populi sp. nov. isolated from the symptomatic bark tissue of Populus euramericana canker.</title>
        <authorList>
            <person name="Xu G."/>
        </authorList>
    </citation>
    <scope>NUCLEOTIDE SEQUENCE [LARGE SCALE GENOMIC DNA]</scope>
    <source>
        <strain evidence="3 4">2D-5</strain>
    </source>
</reference>
<accession>A0A443IXE4</accession>
<sequence length="271" mass="30759">MFRFGSIIMAGGLLAAPAQAAVMQAVYTGVEIYRLQQDWGQNGQGVPFVNADEYNYDYAGTPVTWVLRYEIGEPDNHYIWENETYQYDYQSFHWPAADAIKYSELIRGDTVVHQSISAGYVSTMYLTRERNITTEWATENYAHRYSASLDRPNGEWDEHSISSYAWVNSSGSFLPDDFTQPFSIVFVSGEEFHDAIFGEFSSSKYRTLYDSEGNYDGYQQVYDNFPWYITSLTVTRLDTEPSIPAVPLPASAPLLLAALGGLAALRRRKRV</sequence>
<dbReference type="InterPro" id="IPR022472">
    <property type="entry name" value="VPLPA-CTERM"/>
</dbReference>
<dbReference type="RefSeq" id="WP_128269502.1">
    <property type="nucleotide sequence ID" value="NZ_SAUW01000007.1"/>
</dbReference>
<keyword evidence="1" id="KW-1133">Transmembrane helix</keyword>